<dbReference type="KEGG" id="saci:Sinac_2958"/>
<proteinExistence type="predicted"/>
<dbReference type="Gene3D" id="3.20.20.370">
    <property type="entry name" value="Glycoside hydrolase/deacetylase"/>
    <property type="match status" value="1"/>
</dbReference>
<name>L0DDB2_SINAD</name>
<evidence type="ECO:0000313" key="1">
    <source>
        <dbReference type="EMBL" id="AGA27242.1"/>
    </source>
</evidence>
<protein>
    <submittedName>
        <fullName evidence="1">Uncharacterized protein</fullName>
    </submittedName>
</protein>
<reference evidence="1 2" key="1">
    <citation type="submission" date="2012-02" db="EMBL/GenBank/DDBJ databases">
        <title>Complete sequence of chromosome of Singulisphaera acidiphila DSM 18658.</title>
        <authorList>
            <consortium name="US DOE Joint Genome Institute (JGI-PGF)"/>
            <person name="Lucas S."/>
            <person name="Copeland A."/>
            <person name="Lapidus A."/>
            <person name="Glavina del Rio T."/>
            <person name="Dalin E."/>
            <person name="Tice H."/>
            <person name="Bruce D."/>
            <person name="Goodwin L."/>
            <person name="Pitluck S."/>
            <person name="Peters L."/>
            <person name="Ovchinnikova G."/>
            <person name="Chertkov O."/>
            <person name="Kyrpides N."/>
            <person name="Mavromatis K."/>
            <person name="Ivanova N."/>
            <person name="Brettin T."/>
            <person name="Detter J.C."/>
            <person name="Han C."/>
            <person name="Larimer F."/>
            <person name="Land M."/>
            <person name="Hauser L."/>
            <person name="Markowitz V."/>
            <person name="Cheng J.-F."/>
            <person name="Hugenholtz P."/>
            <person name="Woyke T."/>
            <person name="Wu D."/>
            <person name="Tindall B."/>
            <person name="Pomrenke H."/>
            <person name="Brambilla E."/>
            <person name="Klenk H.-P."/>
            <person name="Eisen J.A."/>
        </authorList>
    </citation>
    <scope>NUCLEOTIDE SEQUENCE [LARGE SCALE GENOMIC DNA]</scope>
    <source>
        <strain evidence="2">ATCC BAA-1392 / DSM 18658 / VKM B-2454 / MOB10</strain>
    </source>
</reference>
<dbReference type="Proteomes" id="UP000010798">
    <property type="component" value="Chromosome"/>
</dbReference>
<dbReference type="EMBL" id="CP003364">
    <property type="protein sequence ID" value="AGA27242.1"/>
    <property type="molecule type" value="Genomic_DNA"/>
</dbReference>
<evidence type="ECO:0000313" key="2">
    <source>
        <dbReference type="Proteomes" id="UP000010798"/>
    </source>
</evidence>
<dbReference type="STRING" id="886293.Sinac_2958"/>
<dbReference type="RefSeq" id="WP_015246391.1">
    <property type="nucleotide sequence ID" value="NC_019892.1"/>
</dbReference>
<dbReference type="GO" id="GO:0005975">
    <property type="term" value="P:carbohydrate metabolic process"/>
    <property type="evidence" value="ECO:0007669"/>
    <property type="project" value="InterPro"/>
</dbReference>
<dbReference type="OrthoDB" id="234107at2"/>
<gene>
    <name evidence="1" type="ordered locus">Sinac_2958</name>
</gene>
<dbReference type="InterPro" id="IPR011330">
    <property type="entry name" value="Glyco_hydro/deAcase_b/a-brl"/>
</dbReference>
<sequence>MNQIYTSNLPSLPLLLWETPPGLDLILAQEGIPCSRVQATHPLAFQRGRFVLYDGRRIAASRVRATLTPDHVALDIDLLRQEDRRDPFQALVDTRAAHQSWQVTGLALTERAGRIPKAGIRRRIVQRLRHAVGQAGGLWVRLSAFPFPYRSAFNFRADLDESVPDDYARFARARRPLEDCTTHFVSTRAYGEHPAVLTDLLRFDSQSHGHHHVIYRDPAANRRNLRRAHRTLAESGMTPVGFAAPHGRWNAGLDEVLEELGYLYSSDFQLGFDDLPFFPWLGDRFSTVLQIPIHPVCEGLFIEAGADNGRAVAQYLARVVRSKINACEPAFVYGHPERRLARFPEVLAELAAVIANEPYVWRATLTDFAQWWRWRAERRWSVLPKPEGRFEIQFDDWSGDFPMAVEIVRGQHVATVPVTGPRTIVHLEDLAYERREVRADLPAPTVVRRTPSLKSAVRKALDWETVTPLADLPSSTLTDRVKKGLRWWRDEPNGRDTK</sequence>
<dbReference type="eggNOG" id="COG0726">
    <property type="taxonomic scope" value="Bacteria"/>
</dbReference>
<dbReference type="HOGENOM" id="CLU_547349_0_0_0"/>
<organism evidence="1 2">
    <name type="scientific">Singulisphaera acidiphila (strain ATCC BAA-1392 / DSM 18658 / VKM B-2454 / MOB10)</name>
    <dbReference type="NCBI Taxonomy" id="886293"/>
    <lineage>
        <taxon>Bacteria</taxon>
        <taxon>Pseudomonadati</taxon>
        <taxon>Planctomycetota</taxon>
        <taxon>Planctomycetia</taxon>
        <taxon>Isosphaerales</taxon>
        <taxon>Isosphaeraceae</taxon>
        <taxon>Singulisphaera</taxon>
    </lineage>
</organism>
<dbReference type="SUPFAM" id="SSF88713">
    <property type="entry name" value="Glycoside hydrolase/deacetylase"/>
    <property type="match status" value="1"/>
</dbReference>
<keyword evidence="2" id="KW-1185">Reference proteome</keyword>
<dbReference type="AlphaFoldDB" id="L0DDB2"/>
<accession>L0DDB2</accession>